<gene>
    <name evidence="8" type="primary">der</name>
    <name evidence="12" type="ORF">C7380_11415</name>
</gene>
<organism evidence="12 13">
    <name type="scientific">Oceanotoga teriensis</name>
    <dbReference type="NCBI Taxonomy" id="515440"/>
    <lineage>
        <taxon>Bacteria</taxon>
        <taxon>Thermotogati</taxon>
        <taxon>Thermotogota</taxon>
        <taxon>Thermotogae</taxon>
        <taxon>Petrotogales</taxon>
        <taxon>Petrotogaceae</taxon>
        <taxon>Oceanotoga</taxon>
    </lineage>
</organism>
<feature type="binding site" evidence="8">
    <location>
        <begin position="192"/>
        <end position="199"/>
    </location>
    <ligand>
        <name>GTP</name>
        <dbReference type="ChEBI" id="CHEBI:37565"/>
        <label>2</label>
    </ligand>
</feature>
<dbReference type="GO" id="GO:0005525">
    <property type="term" value="F:GTP binding"/>
    <property type="evidence" value="ECO:0007669"/>
    <property type="project" value="UniProtKB-UniRule"/>
</dbReference>
<dbReference type="AlphaFoldDB" id="A0AA45HI10"/>
<dbReference type="FunFam" id="3.40.50.300:FF:000057">
    <property type="entry name" value="GTPase Der"/>
    <property type="match status" value="1"/>
</dbReference>
<dbReference type="PANTHER" id="PTHR43834:SF6">
    <property type="entry name" value="GTPASE DER"/>
    <property type="match status" value="1"/>
</dbReference>
<keyword evidence="13" id="KW-1185">Reference proteome</keyword>
<dbReference type="Gene3D" id="3.40.50.300">
    <property type="entry name" value="P-loop containing nucleotide triphosphate hydrolases"/>
    <property type="match status" value="2"/>
</dbReference>
<keyword evidence="4 10" id="KW-0677">Repeat</keyword>
<dbReference type="Proteomes" id="UP000245921">
    <property type="component" value="Unassembled WGS sequence"/>
</dbReference>
<dbReference type="FunFam" id="3.40.50.300:FF:000040">
    <property type="entry name" value="GTPase Der"/>
    <property type="match status" value="1"/>
</dbReference>
<evidence type="ECO:0000313" key="12">
    <source>
        <dbReference type="EMBL" id="PWJ89612.1"/>
    </source>
</evidence>
<dbReference type="RefSeq" id="WP_109605349.1">
    <property type="nucleotide sequence ID" value="NZ_JAMHJO010000013.1"/>
</dbReference>
<dbReference type="EMBL" id="QGGI01000014">
    <property type="protein sequence ID" value="PWJ89612.1"/>
    <property type="molecule type" value="Genomic_DNA"/>
</dbReference>
<feature type="binding site" evidence="8">
    <location>
        <begin position="305"/>
        <end position="308"/>
    </location>
    <ligand>
        <name>GTP</name>
        <dbReference type="ChEBI" id="CHEBI:37565"/>
        <label>2</label>
    </ligand>
</feature>
<comment type="subunit">
    <text evidence="8">Associates with the 50S ribosomal subunit.</text>
</comment>
<evidence type="ECO:0000256" key="9">
    <source>
        <dbReference type="PROSITE-ProRule" id="PRU01049"/>
    </source>
</evidence>
<feature type="domain" description="EngA-type G" evidence="11">
    <location>
        <begin position="186"/>
        <end position="360"/>
    </location>
</feature>
<reference evidence="12 13" key="1">
    <citation type="submission" date="2018-05" db="EMBL/GenBank/DDBJ databases">
        <title>Genomic Encyclopedia of Type Strains, Phase IV (KMG-IV): sequencing the most valuable type-strain genomes for metagenomic binning, comparative biology and taxonomic classification.</title>
        <authorList>
            <person name="Goeker M."/>
        </authorList>
    </citation>
    <scope>NUCLEOTIDE SEQUENCE [LARGE SCALE GENOMIC DNA]</scope>
    <source>
        <strain evidence="12 13">DSM 24906</strain>
    </source>
</reference>
<keyword evidence="6 8" id="KW-0342">GTP-binding</keyword>
<feature type="binding site" evidence="8">
    <location>
        <begin position="120"/>
        <end position="123"/>
    </location>
    <ligand>
        <name>GTP</name>
        <dbReference type="ChEBI" id="CHEBI:37565"/>
        <label>1</label>
    </ligand>
</feature>
<dbReference type="InterPro" id="IPR005225">
    <property type="entry name" value="Small_GTP-bd"/>
</dbReference>
<dbReference type="Pfam" id="PF14714">
    <property type="entry name" value="KH_dom-like"/>
    <property type="match status" value="1"/>
</dbReference>
<feature type="binding site" evidence="8">
    <location>
        <begin position="239"/>
        <end position="243"/>
    </location>
    <ligand>
        <name>GTP</name>
        <dbReference type="ChEBI" id="CHEBI:37565"/>
        <label>2</label>
    </ligand>
</feature>
<dbReference type="PANTHER" id="PTHR43834">
    <property type="entry name" value="GTPASE DER"/>
    <property type="match status" value="1"/>
</dbReference>
<dbReference type="InterPro" id="IPR016484">
    <property type="entry name" value="GTPase_Der"/>
</dbReference>
<dbReference type="Gene3D" id="3.30.300.20">
    <property type="match status" value="1"/>
</dbReference>
<dbReference type="PROSITE" id="PS51712">
    <property type="entry name" value="G_ENGA"/>
    <property type="match status" value="2"/>
</dbReference>
<dbReference type="PRINTS" id="PR00326">
    <property type="entry name" value="GTP1OBG"/>
</dbReference>
<dbReference type="InterPro" id="IPR006073">
    <property type="entry name" value="GTP-bd"/>
</dbReference>
<dbReference type="HAMAP" id="MF_00195">
    <property type="entry name" value="GTPase_Der"/>
    <property type="match status" value="1"/>
</dbReference>
<feature type="binding site" evidence="8">
    <location>
        <begin position="10"/>
        <end position="17"/>
    </location>
    <ligand>
        <name>GTP</name>
        <dbReference type="ChEBI" id="CHEBI:37565"/>
        <label>1</label>
    </ligand>
</feature>
<evidence type="ECO:0000256" key="5">
    <source>
        <dbReference type="ARBA" id="ARBA00022741"/>
    </source>
</evidence>
<dbReference type="PIRSF" id="PIRSF006485">
    <property type="entry name" value="GTP-binding_EngA"/>
    <property type="match status" value="1"/>
</dbReference>
<evidence type="ECO:0000256" key="8">
    <source>
        <dbReference type="HAMAP-Rule" id="MF_00195"/>
    </source>
</evidence>
<dbReference type="GO" id="GO:0042254">
    <property type="term" value="P:ribosome biogenesis"/>
    <property type="evidence" value="ECO:0007669"/>
    <property type="project" value="UniProtKB-KW"/>
</dbReference>
<name>A0AA45HI10_9BACT</name>
<dbReference type="InterPro" id="IPR015946">
    <property type="entry name" value="KH_dom-like_a/b"/>
</dbReference>
<sequence length="447" mass="50795">MSNPLVLVVGKPNVGKSTLFNRIIKEKKSIVLDYPGVTRDHVYAEARWDERAFMLVDTCGIFEDPEEIIAKQQKEVVLNSIREAALVIFVVDGKNGLTSEDHHIAEFIRKAGVDVVLAANKAEGFEKYESFIKPDLYQLGFGEPIPVSAEHNRNIDELLDEVVEKLENKGISIRYVKEIEEDENTIKVAFIGKPNAGKSSLFNAITGMKKAIVSDIPGTTRDTVDQIVTIDENTFKFIDTAGMRKKSTVKYGTIEMYSIIRTIKTIEKSDVVVLLIDATEGVTQQDKKVAGLAENNGKGTIIVFNKWDLIEQEKREEFINKAKKELYFINYSPVIFTEAKNSKGIKEVIKKIVQVNESRNREISTSILNQALERHMMMTPPPIKKGKRVKLYYGVQVGVRPPVFTFYANMPKELSKSYQQSIRNMIRKYIDPFEGSPLFLKFEERKR</sequence>
<accession>A0AA45HI10</accession>
<protein>
    <recommendedName>
        <fullName evidence="2 8">GTPase Der</fullName>
    </recommendedName>
    <alternativeName>
        <fullName evidence="7 8">GTP-binding protein EngA</fullName>
    </alternativeName>
</protein>
<dbReference type="NCBIfam" id="TIGR03594">
    <property type="entry name" value="GTPase_EngA"/>
    <property type="match status" value="1"/>
</dbReference>
<dbReference type="InterPro" id="IPR032859">
    <property type="entry name" value="KH_dom-like"/>
</dbReference>
<evidence type="ECO:0000313" key="13">
    <source>
        <dbReference type="Proteomes" id="UP000245921"/>
    </source>
</evidence>
<comment type="similarity">
    <text evidence="1 8 9 10">Belongs to the TRAFAC class TrmE-Era-EngA-EngB-Septin-like GTPase superfamily. EngA (Der) GTPase family.</text>
</comment>
<dbReference type="InterPro" id="IPR027417">
    <property type="entry name" value="P-loop_NTPase"/>
</dbReference>
<comment type="caution">
    <text evidence="12">The sequence shown here is derived from an EMBL/GenBank/DDBJ whole genome shotgun (WGS) entry which is preliminary data.</text>
</comment>
<dbReference type="GO" id="GO:0043022">
    <property type="term" value="F:ribosome binding"/>
    <property type="evidence" value="ECO:0007669"/>
    <property type="project" value="TreeGrafter"/>
</dbReference>
<feature type="domain" description="EngA-type G" evidence="11">
    <location>
        <begin position="4"/>
        <end position="170"/>
    </location>
</feature>
<dbReference type="InterPro" id="IPR031166">
    <property type="entry name" value="G_ENGA"/>
</dbReference>
<evidence type="ECO:0000259" key="11">
    <source>
        <dbReference type="PROSITE" id="PS51712"/>
    </source>
</evidence>
<dbReference type="Pfam" id="PF01926">
    <property type="entry name" value="MMR_HSR1"/>
    <property type="match status" value="2"/>
</dbReference>
<evidence type="ECO:0000256" key="1">
    <source>
        <dbReference type="ARBA" id="ARBA00008279"/>
    </source>
</evidence>
<evidence type="ECO:0000256" key="2">
    <source>
        <dbReference type="ARBA" id="ARBA00020953"/>
    </source>
</evidence>
<comment type="function">
    <text evidence="8 10">GTPase that plays an essential role in the late steps of ribosome biogenesis.</text>
</comment>
<keyword evidence="3 8" id="KW-0690">Ribosome biogenesis</keyword>
<evidence type="ECO:0000256" key="7">
    <source>
        <dbReference type="ARBA" id="ARBA00032345"/>
    </source>
</evidence>
<keyword evidence="5 8" id="KW-0547">Nucleotide-binding</keyword>
<proteinExistence type="inferred from homology"/>
<evidence type="ECO:0000256" key="4">
    <source>
        <dbReference type="ARBA" id="ARBA00022737"/>
    </source>
</evidence>
<evidence type="ECO:0000256" key="10">
    <source>
        <dbReference type="RuleBase" id="RU004481"/>
    </source>
</evidence>
<dbReference type="CDD" id="cd01894">
    <property type="entry name" value="EngA1"/>
    <property type="match status" value="1"/>
</dbReference>
<dbReference type="CDD" id="cd01895">
    <property type="entry name" value="EngA2"/>
    <property type="match status" value="1"/>
</dbReference>
<evidence type="ECO:0000256" key="6">
    <source>
        <dbReference type="ARBA" id="ARBA00023134"/>
    </source>
</evidence>
<dbReference type="NCBIfam" id="TIGR00231">
    <property type="entry name" value="small_GTP"/>
    <property type="match status" value="2"/>
</dbReference>
<dbReference type="SUPFAM" id="SSF52540">
    <property type="entry name" value="P-loop containing nucleoside triphosphate hydrolases"/>
    <property type="match status" value="2"/>
</dbReference>
<feature type="binding site" evidence="8">
    <location>
        <begin position="57"/>
        <end position="61"/>
    </location>
    <ligand>
        <name>GTP</name>
        <dbReference type="ChEBI" id="CHEBI:37565"/>
        <label>1</label>
    </ligand>
</feature>
<evidence type="ECO:0000256" key="3">
    <source>
        <dbReference type="ARBA" id="ARBA00022517"/>
    </source>
</evidence>